<protein>
    <submittedName>
        <fullName evidence="2">Uncharacterized protein</fullName>
    </submittedName>
</protein>
<evidence type="ECO:0000256" key="1">
    <source>
        <dbReference type="SAM" id="MobiDB-lite"/>
    </source>
</evidence>
<organism evidence="2 3">
    <name type="scientific">Nocardia alba</name>
    <dbReference type="NCBI Taxonomy" id="225051"/>
    <lineage>
        <taxon>Bacteria</taxon>
        <taxon>Bacillati</taxon>
        <taxon>Actinomycetota</taxon>
        <taxon>Actinomycetes</taxon>
        <taxon>Mycobacteriales</taxon>
        <taxon>Nocardiaceae</taxon>
        <taxon>Nocardia</taxon>
    </lineage>
</organism>
<gene>
    <name evidence="2" type="ORF">DFR71_6253</name>
</gene>
<sequence>MRLLREHDQAAAGADRADAELAAVLGKLPADSHPGPPTVEHYDELPPPRRVRGSRADRFDTKS</sequence>
<dbReference type="EMBL" id="SMFR01000008">
    <property type="protein sequence ID" value="TCJ89963.1"/>
    <property type="molecule type" value="Genomic_DNA"/>
</dbReference>
<accession>A0A4R1F7P0</accession>
<feature type="compositionally biased region" description="Basic and acidic residues" evidence="1">
    <location>
        <begin position="54"/>
        <end position="63"/>
    </location>
</feature>
<comment type="caution">
    <text evidence="2">The sequence shown here is derived from an EMBL/GenBank/DDBJ whole genome shotgun (WGS) entry which is preliminary data.</text>
</comment>
<name>A0A4R1F7P0_9NOCA</name>
<dbReference type="AlphaFoldDB" id="A0A4R1F7P0"/>
<reference evidence="2 3" key="1">
    <citation type="submission" date="2019-03" db="EMBL/GenBank/DDBJ databases">
        <title>Genomic Encyclopedia of Type Strains, Phase IV (KMG-IV): sequencing the most valuable type-strain genomes for metagenomic binning, comparative biology and taxonomic classification.</title>
        <authorList>
            <person name="Goeker M."/>
        </authorList>
    </citation>
    <scope>NUCLEOTIDE SEQUENCE [LARGE SCALE GENOMIC DNA]</scope>
    <source>
        <strain evidence="2 3">DSM 44684</strain>
    </source>
</reference>
<proteinExistence type="predicted"/>
<feature type="region of interest" description="Disordered" evidence="1">
    <location>
        <begin position="26"/>
        <end position="63"/>
    </location>
</feature>
<evidence type="ECO:0000313" key="3">
    <source>
        <dbReference type="Proteomes" id="UP000294856"/>
    </source>
</evidence>
<keyword evidence="3" id="KW-1185">Reference proteome</keyword>
<evidence type="ECO:0000313" key="2">
    <source>
        <dbReference type="EMBL" id="TCJ89963.1"/>
    </source>
</evidence>
<dbReference type="Proteomes" id="UP000294856">
    <property type="component" value="Unassembled WGS sequence"/>
</dbReference>